<reference evidence="8" key="1">
    <citation type="submission" date="2018-06" db="EMBL/GenBank/DDBJ databases">
        <authorList>
            <person name="Zhirakovskaya E."/>
        </authorList>
    </citation>
    <scope>NUCLEOTIDE SEQUENCE</scope>
</reference>
<gene>
    <name evidence="8" type="ORF">MNBD_GAMMA07-1305</name>
</gene>
<evidence type="ECO:0000256" key="1">
    <source>
        <dbReference type="ARBA" id="ARBA00004651"/>
    </source>
</evidence>
<evidence type="ECO:0000256" key="2">
    <source>
        <dbReference type="ARBA" id="ARBA00022475"/>
    </source>
</evidence>
<feature type="domain" description="RDD" evidence="7">
    <location>
        <begin position="11"/>
        <end position="145"/>
    </location>
</feature>
<sequence>MPDSPSHRPVTLFKRLLSIIYDLILLTAMCFSVAAIVSIFTTFIFNDGNAITEAHPFYLINQILILSTIFITGFLFYVWFWSHGGQSLGMKTWMLMLVSNDGNTINKKQAAIRALAAVLSWCCFGLGFLWSLVDARKRTWHDILSASHLIQLEKK</sequence>
<comment type="subcellular location">
    <subcellularLocation>
        <location evidence="1">Cell membrane</location>
        <topology evidence="1">Multi-pass membrane protein</topology>
    </subcellularLocation>
</comment>
<name>A0A3B0XHI1_9ZZZZ</name>
<feature type="transmembrane region" description="Helical" evidence="6">
    <location>
        <begin position="20"/>
        <end position="45"/>
    </location>
</feature>
<evidence type="ECO:0000313" key="8">
    <source>
        <dbReference type="EMBL" id="VAW56066.1"/>
    </source>
</evidence>
<keyword evidence="3 6" id="KW-0812">Transmembrane</keyword>
<organism evidence="8">
    <name type="scientific">hydrothermal vent metagenome</name>
    <dbReference type="NCBI Taxonomy" id="652676"/>
    <lineage>
        <taxon>unclassified sequences</taxon>
        <taxon>metagenomes</taxon>
        <taxon>ecological metagenomes</taxon>
    </lineage>
</organism>
<feature type="transmembrane region" description="Helical" evidence="6">
    <location>
        <begin position="110"/>
        <end position="133"/>
    </location>
</feature>
<evidence type="ECO:0000256" key="4">
    <source>
        <dbReference type="ARBA" id="ARBA00022989"/>
    </source>
</evidence>
<dbReference type="GO" id="GO:0005886">
    <property type="term" value="C:plasma membrane"/>
    <property type="evidence" value="ECO:0007669"/>
    <property type="project" value="UniProtKB-SubCell"/>
</dbReference>
<accession>A0A3B0XHI1</accession>
<dbReference type="PANTHER" id="PTHR36115">
    <property type="entry name" value="PROLINE-RICH ANTIGEN HOMOLOG-RELATED"/>
    <property type="match status" value="1"/>
</dbReference>
<evidence type="ECO:0000256" key="6">
    <source>
        <dbReference type="SAM" id="Phobius"/>
    </source>
</evidence>
<evidence type="ECO:0000256" key="3">
    <source>
        <dbReference type="ARBA" id="ARBA00022692"/>
    </source>
</evidence>
<dbReference type="Pfam" id="PF06271">
    <property type="entry name" value="RDD"/>
    <property type="match status" value="1"/>
</dbReference>
<protein>
    <recommendedName>
        <fullName evidence="7">RDD domain-containing protein</fullName>
    </recommendedName>
</protein>
<keyword evidence="4 6" id="KW-1133">Transmembrane helix</keyword>
<evidence type="ECO:0000259" key="7">
    <source>
        <dbReference type="Pfam" id="PF06271"/>
    </source>
</evidence>
<dbReference type="AlphaFoldDB" id="A0A3B0XHI1"/>
<keyword evidence="2" id="KW-1003">Cell membrane</keyword>
<feature type="transmembrane region" description="Helical" evidence="6">
    <location>
        <begin position="57"/>
        <end position="80"/>
    </location>
</feature>
<dbReference type="InterPro" id="IPR010432">
    <property type="entry name" value="RDD"/>
</dbReference>
<dbReference type="InterPro" id="IPR051791">
    <property type="entry name" value="Pra-immunoreactive"/>
</dbReference>
<evidence type="ECO:0000256" key="5">
    <source>
        <dbReference type="ARBA" id="ARBA00023136"/>
    </source>
</evidence>
<keyword evidence="5 6" id="KW-0472">Membrane</keyword>
<dbReference type="PANTHER" id="PTHR36115:SF10">
    <property type="entry name" value="RDD DOMAIN-CONTAINING PROTEIN"/>
    <property type="match status" value="1"/>
</dbReference>
<proteinExistence type="predicted"/>
<dbReference type="EMBL" id="UOFF01000172">
    <property type="protein sequence ID" value="VAW56066.1"/>
    <property type="molecule type" value="Genomic_DNA"/>
</dbReference>